<evidence type="ECO:0000256" key="3">
    <source>
        <dbReference type="SAM" id="MobiDB-lite"/>
    </source>
</evidence>
<name>A0ABM1L5Q8_GEKJA</name>
<keyword evidence="1" id="KW-1015">Disulfide bond</keyword>
<dbReference type="Proteomes" id="UP000694871">
    <property type="component" value="Unplaced"/>
</dbReference>
<keyword evidence="4" id="KW-0812">Transmembrane</keyword>
<feature type="transmembrane region" description="Helical" evidence="4">
    <location>
        <begin position="337"/>
        <end position="361"/>
    </location>
</feature>
<reference evidence="8" key="1">
    <citation type="submission" date="2025-08" db="UniProtKB">
        <authorList>
            <consortium name="RefSeq"/>
        </authorList>
    </citation>
    <scope>IDENTIFICATION</scope>
</reference>
<dbReference type="InterPro" id="IPR036179">
    <property type="entry name" value="Ig-like_dom_sf"/>
</dbReference>
<dbReference type="SMART" id="SM00409">
    <property type="entry name" value="IG"/>
    <property type="match status" value="2"/>
</dbReference>
<dbReference type="InterPro" id="IPR003006">
    <property type="entry name" value="Ig/MHC_CS"/>
</dbReference>
<feature type="region of interest" description="Disordered" evidence="3">
    <location>
        <begin position="365"/>
        <end position="387"/>
    </location>
</feature>
<dbReference type="PROSITE" id="PS50835">
    <property type="entry name" value="IG_LIKE"/>
    <property type="match status" value="3"/>
</dbReference>
<protein>
    <submittedName>
        <fullName evidence="8">HLA class II histocompatibility antigen, DRB1-9 beta chain-like</fullName>
    </submittedName>
</protein>
<evidence type="ECO:0000256" key="4">
    <source>
        <dbReference type="SAM" id="Phobius"/>
    </source>
</evidence>
<dbReference type="Gene3D" id="2.60.40.10">
    <property type="entry name" value="Immunoglobulins"/>
    <property type="match status" value="3"/>
</dbReference>
<feature type="domain" description="Ig-like" evidence="6">
    <location>
        <begin position="133"/>
        <end position="226"/>
    </location>
</feature>
<evidence type="ECO:0000259" key="6">
    <source>
        <dbReference type="PROSITE" id="PS50835"/>
    </source>
</evidence>
<dbReference type="Pfam" id="PF07654">
    <property type="entry name" value="C1-set"/>
    <property type="match status" value="2"/>
</dbReference>
<evidence type="ECO:0000256" key="1">
    <source>
        <dbReference type="ARBA" id="ARBA00023157"/>
    </source>
</evidence>
<dbReference type="SMART" id="SM00407">
    <property type="entry name" value="IGc1"/>
    <property type="match status" value="2"/>
</dbReference>
<dbReference type="CDD" id="cd00098">
    <property type="entry name" value="IgC1"/>
    <property type="match status" value="2"/>
</dbReference>
<keyword evidence="4" id="KW-0472">Membrane</keyword>
<evidence type="ECO:0000256" key="5">
    <source>
        <dbReference type="SAM" id="SignalP"/>
    </source>
</evidence>
<keyword evidence="2" id="KW-0325">Glycoprotein</keyword>
<feature type="domain" description="Ig-like" evidence="6">
    <location>
        <begin position="233"/>
        <end position="320"/>
    </location>
</feature>
<keyword evidence="7" id="KW-1185">Reference proteome</keyword>
<dbReference type="PROSITE" id="PS00290">
    <property type="entry name" value="IG_MHC"/>
    <property type="match status" value="2"/>
</dbReference>
<dbReference type="InterPro" id="IPR003597">
    <property type="entry name" value="Ig_C1-set"/>
</dbReference>
<feature type="domain" description="Ig-like" evidence="6">
    <location>
        <begin position="11"/>
        <end position="114"/>
    </location>
</feature>
<dbReference type="InterPro" id="IPR003599">
    <property type="entry name" value="Ig_sub"/>
</dbReference>
<evidence type="ECO:0000313" key="7">
    <source>
        <dbReference type="Proteomes" id="UP000694871"/>
    </source>
</evidence>
<feature type="chain" id="PRO_5047197384" evidence="5">
    <location>
        <begin position="22"/>
        <end position="387"/>
    </location>
</feature>
<organism evidence="7 8">
    <name type="scientific">Gekko japonicus</name>
    <name type="common">Schlegel's Japanese gecko</name>
    <dbReference type="NCBI Taxonomy" id="146911"/>
    <lineage>
        <taxon>Eukaryota</taxon>
        <taxon>Metazoa</taxon>
        <taxon>Chordata</taxon>
        <taxon>Craniata</taxon>
        <taxon>Vertebrata</taxon>
        <taxon>Euteleostomi</taxon>
        <taxon>Lepidosauria</taxon>
        <taxon>Squamata</taxon>
        <taxon>Bifurcata</taxon>
        <taxon>Gekkota</taxon>
        <taxon>Gekkonidae</taxon>
        <taxon>Gekkoninae</taxon>
        <taxon>Gekko</taxon>
    </lineage>
</organism>
<gene>
    <name evidence="8" type="primary">LOC107122679</name>
</gene>
<evidence type="ECO:0000256" key="2">
    <source>
        <dbReference type="ARBA" id="ARBA00023180"/>
    </source>
</evidence>
<accession>A0ABM1L5Q8</accession>
<feature type="signal peptide" evidence="5">
    <location>
        <begin position="1"/>
        <end position="21"/>
    </location>
</feature>
<keyword evidence="4" id="KW-1133">Transmembrane helix</keyword>
<feature type="compositionally biased region" description="Basic and acidic residues" evidence="3">
    <location>
        <begin position="368"/>
        <end position="387"/>
    </location>
</feature>
<evidence type="ECO:0000313" key="8">
    <source>
        <dbReference type="RefSeq" id="XP_015281295.1"/>
    </source>
</evidence>
<dbReference type="GeneID" id="107122679"/>
<keyword evidence="5" id="KW-0732">Signal</keyword>
<dbReference type="Pfam" id="PF07686">
    <property type="entry name" value="V-set"/>
    <property type="match status" value="1"/>
</dbReference>
<dbReference type="RefSeq" id="XP_015281295.1">
    <property type="nucleotide sequence ID" value="XM_015425809.1"/>
</dbReference>
<dbReference type="InterPro" id="IPR007110">
    <property type="entry name" value="Ig-like_dom"/>
</dbReference>
<dbReference type="InterPro" id="IPR013783">
    <property type="entry name" value="Ig-like_fold"/>
</dbReference>
<dbReference type="InterPro" id="IPR013106">
    <property type="entry name" value="Ig_V-set"/>
</dbReference>
<dbReference type="SUPFAM" id="SSF48726">
    <property type="entry name" value="Immunoglobulin"/>
    <property type="match status" value="3"/>
</dbReference>
<dbReference type="PANTHER" id="PTHR19971">
    <property type="entry name" value="SIGNAL-REGULATORY PROTEIN BETA"/>
    <property type="match status" value="1"/>
</dbReference>
<dbReference type="InterPro" id="IPR051755">
    <property type="entry name" value="Ig-like_CS_Receptor"/>
</dbReference>
<sequence>MLGYRRAFPWPLLLLQHSAWAVLRVSVPSSPIRALPFSTPRLPCNFSDPSRSINLGNLAVTWKRGTETIAQYLGGFKPSRPGAEMSEERLRVGDASLLLPQLQDADAGLYTCLVIFTPDKDEGSFELKLEAEPHVAVGPTKLQLAREGAVTCTVSAFYPGNVSVEWLKDGAVVKGPQTSVHQDSQSGLYQARSILELTPDVADANANFSCQVRHQSLEGPLKENFQLQLQALPSLQVSTVVLSNTLEVLECLVSGFYPQDVRVHWLRNGVPQQQVESKPQILPNGTFGMQSIILPKEMDRGVSYVCQVQHKAWDKPLEMTAHWQPKGEASAVGTVAVWPWIVFVLGMLLSVAGGIMLWMAFKKGKNKSYPDTKSKDRLSPESEEAQK</sequence>
<proteinExistence type="predicted"/>